<dbReference type="Gene3D" id="3.40.50.720">
    <property type="entry name" value="NAD(P)-binding Rossmann-like Domain"/>
    <property type="match status" value="1"/>
</dbReference>
<keyword evidence="6" id="KW-0443">Lipid metabolism</keyword>
<dbReference type="InterPro" id="IPR036291">
    <property type="entry name" value="NAD(P)-bd_dom_sf"/>
</dbReference>
<dbReference type="Pfam" id="PF02737">
    <property type="entry name" value="3HCDH_N"/>
    <property type="match status" value="1"/>
</dbReference>
<evidence type="ECO:0000256" key="6">
    <source>
        <dbReference type="ARBA" id="ARBA00023098"/>
    </source>
</evidence>
<evidence type="ECO:0000256" key="1">
    <source>
        <dbReference type="ARBA" id="ARBA00005005"/>
    </source>
</evidence>
<dbReference type="InterPro" id="IPR006176">
    <property type="entry name" value="3-OHacyl-CoA_DH_NAD-bd"/>
</dbReference>
<dbReference type="eggNOG" id="COG1024">
    <property type="taxonomic scope" value="Bacteria"/>
</dbReference>
<keyword evidence="11" id="KW-1185">Reference proteome</keyword>
<dbReference type="AlphaFoldDB" id="A0A1N6R3I0"/>
<dbReference type="SUPFAM" id="SSF48179">
    <property type="entry name" value="6-phosphogluconate dehydrogenase C-terminal domain-like"/>
    <property type="match status" value="2"/>
</dbReference>
<sequence>MSSAQGIKPIQTVAVIGAGVMGAGIAAQAANGGARVILLDIPAADTSPGDTAEARNAIAAGARERMLKAGSRGALMDVSVAERIQVGNIDDDLDMLAEADWIIEVVVERLDIKQDLYRRIEQVRAADAVVSSNTSTIPLETLMEGMPATLREHFVVTHFFNPPRHMRLLELVSSDETRPEVAERVDAFIDHCMGKTVIRCNDRPGFIANRLGVYWMQVALQEAITLDLSVEDADAVMQVCGFPKTGIFGLWDLVGIDLMPEVTASLSRLLPETDSFQAYASPVSVINGMVKNSWFGRKGRVLQGFYRQRLDDEGHKIREVLDLDRLSYRAPQASQLASAQLKPGQLGELMQVDDKGGRYARQVLIKVLDYASRLVPDVAAEISAVDAAMRLGYNWRYGPFELMDRIGMPALEKQMHVSEAGLSPFMQQAAGRHCYQEGQQLDEQGVYQPHQPAAGIIEWHKVCQQAPVRTFAQSVLHELDEDTWCLAFTSRVNALSNQLLDEIETALAAAISRNKALIFYSDSGIFAAGADLKEFLQLSEQETGLDTYMRRGQQLFAAIRNADIPVVAAVAGKALGGGVELMFHCHGVQIHAESSLGLVESSVGIVPGWCGCKELLARTQERFGSDVAVEKTFALIANAQITGSAIEARERGFLRETDGISMNRDRVLSDAVTLARRLRSVDDRTRFNSLPALSAGSPQLNGEENSYQYELEEQLLQLLNAAVTPGWYDTFGDLERECNLLLLQNPASRQRMEHLLATGKVLNN</sequence>
<evidence type="ECO:0000256" key="3">
    <source>
        <dbReference type="ARBA" id="ARBA00022963"/>
    </source>
</evidence>
<dbReference type="InterPro" id="IPR029045">
    <property type="entry name" value="ClpP/crotonase-like_dom_sf"/>
</dbReference>
<dbReference type="Proteomes" id="UP000186895">
    <property type="component" value="Unassembled WGS sequence"/>
</dbReference>
<comment type="catalytic activity">
    <reaction evidence="7">
        <text>a (3S)-3-hydroxyacyl-CoA + NAD(+) = a 3-oxoacyl-CoA + NADH + H(+)</text>
        <dbReference type="Rhea" id="RHEA:22432"/>
        <dbReference type="ChEBI" id="CHEBI:15378"/>
        <dbReference type="ChEBI" id="CHEBI:57318"/>
        <dbReference type="ChEBI" id="CHEBI:57540"/>
        <dbReference type="ChEBI" id="CHEBI:57945"/>
        <dbReference type="ChEBI" id="CHEBI:90726"/>
        <dbReference type="EC" id="1.1.1.35"/>
    </reaction>
</comment>
<dbReference type="eggNOG" id="COG1250">
    <property type="taxonomic scope" value="Bacteria"/>
</dbReference>
<evidence type="ECO:0000256" key="5">
    <source>
        <dbReference type="ARBA" id="ARBA00023027"/>
    </source>
</evidence>
<protein>
    <submittedName>
        <fullName evidence="10">3-hydroxyacyl-CoA dehydrogenase</fullName>
    </submittedName>
</protein>
<dbReference type="PANTHER" id="PTHR48075:SF7">
    <property type="entry name" value="3-HYDROXYACYL-COA DEHYDROGENASE-RELATED"/>
    <property type="match status" value="1"/>
</dbReference>
<dbReference type="Pfam" id="PF00725">
    <property type="entry name" value="3HCDH"/>
    <property type="match status" value="2"/>
</dbReference>
<proteinExistence type="predicted"/>
<evidence type="ECO:0000256" key="2">
    <source>
        <dbReference type="ARBA" id="ARBA00022832"/>
    </source>
</evidence>
<feature type="domain" description="3-hydroxyacyl-CoA dehydrogenase NAD binding" evidence="9">
    <location>
        <begin position="12"/>
        <end position="202"/>
    </location>
</feature>
<evidence type="ECO:0000259" key="9">
    <source>
        <dbReference type="Pfam" id="PF02737"/>
    </source>
</evidence>
<evidence type="ECO:0000313" key="10">
    <source>
        <dbReference type="EMBL" id="SIQ23480.1"/>
    </source>
</evidence>
<name>A0A1N6R3I0_9GAMM</name>
<organism evidence="10 11">
    <name type="scientific">Marinobacterium stanieri</name>
    <dbReference type="NCBI Taxonomy" id="49186"/>
    <lineage>
        <taxon>Bacteria</taxon>
        <taxon>Pseudomonadati</taxon>
        <taxon>Pseudomonadota</taxon>
        <taxon>Gammaproteobacteria</taxon>
        <taxon>Oceanospirillales</taxon>
        <taxon>Oceanospirillaceae</taxon>
        <taxon>Marinobacterium</taxon>
    </lineage>
</organism>
<keyword evidence="2" id="KW-0276">Fatty acid metabolism</keyword>
<dbReference type="Gene3D" id="1.10.1040.50">
    <property type="match status" value="1"/>
</dbReference>
<gene>
    <name evidence="10" type="ORF">SAMN05421647_10394</name>
</gene>
<dbReference type="InterPro" id="IPR008927">
    <property type="entry name" value="6-PGluconate_DH-like_C_sf"/>
</dbReference>
<evidence type="ECO:0000256" key="7">
    <source>
        <dbReference type="ARBA" id="ARBA00049556"/>
    </source>
</evidence>
<dbReference type="UniPathway" id="UPA00659"/>
<evidence type="ECO:0000256" key="4">
    <source>
        <dbReference type="ARBA" id="ARBA00023002"/>
    </source>
</evidence>
<feature type="domain" description="3-hydroxyacyl-CoA dehydrogenase C-terminal" evidence="8">
    <location>
        <begin position="360"/>
        <end position="423"/>
    </location>
</feature>
<keyword evidence="3" id="KW-0442">Lipid degradation</keyword>
<keyword evidence="4" id="KW-0560">Oxidoreductase</keyword>
<comment type="pathway">
    <text evidence="1">Lipid metabolism; fatty acid beta-oxidation.</text>
</comment>
<evidence type="ECO:0000313" key="11">
    <source>
        <dbReference type="Proteomes" id="UP000186895"/>
    </source>
</evidence>
<dbReference type="InterPro" id="IPR001753">
    <property type="entry name" value="Enoyl-CoA_hydra/iso"/>
</dbReference>
<dbReference type="PANTHER" id="PTHR48075">
    <property type="entry name" value="3-HYDROXYACYL-COA DEHYDROGENASE FAMILY PROTEIN"/>
    <property type="match status" value="1"/>
</dbReference>
<keyword evidence="5" id="KW-0520">NAD</keyword>
<dbReference type="GO" id="GO:0006635">
    <property type="term" value="P:fatty acid beta-oxidation"/>
    <property type="evidence" value="ECO:0007669"/>
    <property type="project" value="UniProtKB-UniPathway"/>
</dbReference>
<feature type="domain" description="3-hydroxyacyl-CoA dehydrogenase C-terminal" evidence="8">
    <location>
        <begin position="205"/>
        <end position="306"/>
    </location>
</feature>
<dbReference type="GO" id="GO:0070403">
    <property type="term" value="F:NAD+ binding"/>
    <property type="evidence" value="ECO:0007669"/>
    <property type="project" value="InterPro"/>
</dbReference>
<dbReference type="EMBL" id="FTMN01000003">
    <property type="protein sequence ID" value="SIQ23480.1"/>
    <property type="molecule type" value="Genomic_DNA"/>
</dbReference>
<dbReference type="GO" id="GO:0003857">
    <property type="term" value="F:(3S)-3-hydroxyacyl-CoA dehydrogenase (NAD+) activity"/>
    <property type="evidence" value="ECO:0007669"/>
    <property type="project" value="UniProtKB-EC"/>
</dbReference>
<dbReference type="Gene3D" id="3.90.226.10">
    <property type="entry name" value="2-enoyl-CoA Hydratase, Chain A, domain 1"/>
    <property type="match status" value="1"/>
</dbReference>
<dbReference type="InterPro" id="IPR006108">
    <property type="entry name" value="3HC_DH_C"/>
</dbReference>
<dbReference type="CDD" id="cd06558">
    <property type="entry name" value="crotonase-like"/>
    <property type="match status" value="1"/>
</dbReference>
<dbReference type="STRING" id="49186.SAMN05421647_10394"/>
<reference evidence="10 11" key="1">
    <citation type="submission" date="2017-01" db="EMBL/GenBank/DDBJ databases">
        <authorList>
            <person name="Mah S.A."/>
            <person name="Swanson W.J."/>
            <person name="Moy G.W."/>
            <person name="Vacquier V.D."/>
        </authorList>
    </citation>
    <scope>NUCLEOTIDE SEQUENCE [LARGE SCALE GENOMIC DNA]</scope>
    <source>
        <strain evidence="10 11">DSM 7027</strain>
    </source>
</reference>
<accession>A0A1N6R3I0</accession>
<dbReference type="SUPFAM" id="SSF51735">
    <property type="entry name" value="NAD(P)-binding Rossmann-fold domains"/>
    <property type="match status" value="1"/>
</dbReference>
<dbReference type="Pfam" id="PF00378">
    <property type="entry name" value="ECH_1"/>
    <property type="match status" value="1"/>
</dbReference>
<dbReference type="RefSeq" id="WP_076462265.1">
    <property type="nucleotide sequence ID" value="NZ_FTMN01000003.1"/>
</dbReference>
<dbReference type="SUPFAM" id="SSF52096">
    <property type="entry name" value="ClpP/crotonase"/>
    <property type="match status" value="1"/>
</dbReference>
<evidence type="ECO:0000259" key="8">
    <source>
        <dbReference type="Pfam" id="PF00725"/>
    </source>
</evidence>